<reference evidence="1 2" key="1">
    <citation type="journal article" date="2016" name="Nat. Commun.">
        <title>Thousands of microbial genomes shed light on interconnected biogeochemical processes in an aquifer system.</title>
        <authorList>
            <person name="Anantharaman K."/>
            <person name="Brown C.T."/>
            <person name="Hug L.A."/>
            <person name="Sharon I."/>
            <person name="Castelle C.J."/>
            <person name="Probst A.J."/>
            <person name="Thomas B.C."/>
            <person name="Singh A."/>
            <person name="Wilkins M.J."/>
            <person name="Karaoz U."/>
            <person name="Brodie E.L."/>
            <person name="Williams K.H."/>
            <person name="Hubbard S.S."/>
            <person name="Banfield J.F."/>
        </authorList>
    </citation>
    <scope>NUCLEOTIDE SEQUENCE [LARGE SCALE GENOMIC DNA]</scope>
</reference>
<protein>
    <recommendedName>
        <fullName evidence="3">Galactose-1-phosphate uridyl transferase N-terminal domain-containing protein</fullName>
    </recommendedName>
</protein>
<dbReference type="Gene3D" id="3.30.428.10">
    <property type="entry name" value="HIT-like"/>
    <property type="match status" value="3"/>
</dbReference>
<dbReference type="InterPro" id="IPR053177">
    <property type="entry name" value="ADP-glucose_phosphorylase"/>
</dbReference>
<evidence type="ECO:0008006" key="3">
    <source>
        <dbReference type="Google" id="ProtNLM"/>
    </source>
</evidence>
<dbReference type="SUPFAM" id="SSF54197">
    <property type="entry name" value="HIT-like"/>
    <property type="match status" value="2"/>
</dbReference>
<name>A0A1G1WH30_9BACT</name>
<proteinExistence type="predicted"/>
<accession>A0A1G1WH30</accession>
<evidence type="ECO:0000313" key="1">
    <source>
        <dbReference type="EMBL" id="OGY26557.1"/>
    </source>
</evidence>
<gene>
    <name evidence="1" type="ORF">A2Z24_00120</name>
</gene>
<evidence type="ECO:0000313" key="2">
    <source>
        <dbReference type="Proteomes" id="UP000177588"/>
    </source>
</evidence>
<dbReference type="STRING" id="1802597.A2Z24_00120"/>
<dbReference type="Proteomes" id="UP000177588">
    <property type="component" value="Unassembled WGS sequence"/>
</dbReference>
<dbReference type="PANTHER" id="PTHR42763:SF2">
    <property type="entry name" value="ADP-GLUCOSE PHOSPHORYLASE"/>
    <property type="match status" value="1"/>
</dbReference>
<sequence>MKEGFKFLKNELSGKWVVLAPKRSRRPDVAVGTEPPCPFCAGAESQTPKEVYRLGRGRKNTPGWQIRVVPNKFPFAPIHELIIHSPNHKDSFFTYKRAYTAKIFRVYKERYLHWQGEGQVFIFYNHGVAGGESLPHTHTQLTVIPSLVRLETPRAAPPENIIHESLLFTIFVPLASGWPYEVWFLPKSRGRSFGEIKSEEIEDLSRLFSKVLKKLQKILGVEFPFNFFIYPGGDWYLRLIPRVKTPGGFELGTGIFVNTVDPKHSARKLSWPR</sequence>
<dbReference type="EMBL" id="MHCT01000004">
    <property type="protein sequence ID" value="OGY26557.1"/>
    <property type="molecule type" value="Genomic_DNA"/>
</dbReference>
<organism evidence="1 2">
    <name type="scientific">Candidatus Woykebacteria bacterium RBG_16_44_10</name>
    <dbReference type="NCBI Taxonomy" id="1802597"/>
    <lineage>
        <taxon>Bacteria</taxon>
        <taxon>Candidatus Woykeibacteriota</taxon>
    </lineage>
</organism>
<dbReference type="PANTHER" id="PTHR42763">
    <property type="entry name" value="ADP-GLUCOSE PHOSPHORYLASE"/>
    <property type="match status" value="1"/>
</dbReference>
<dbReference type="InterPro" id="IPR036265">
    <property type="entry name" value="HIT-like_sf"/>
</dbReference>
<comment type="caution">
    <text evidence="1">The sequence shown here is derived from an EMBL/GenBank/DDBJ whole genome shotgun (WGS) entry which is preliminary data.</text>
</comment>
<dbReference type="AlphaFoldDB" id="A0A1G1WH30"/>